<organism evidence="1 2">
    <name type="scientific">Takifugu flavidus</name>
    <name type="common">sansaifugu</name>
    <dbReference type="NCBI Taxonomy" id="433684"/>
    <lineage>
        <taxon>Eukaryota</taxon>
        <taxon>Metazoa</taxon>
        <taxon>Chordata</taxon>
        <taxon>Craniata</taxon>
        <taxon>Vertebrata</taxon>
        <taxon>Euteleostomi</taxon>
        <taxon>Actinopterygii</taxon>
        <taxon>Neopterygii</taxon>
        <taxon>Teleostei</taxon>
        <taxon>Neoteleostei</taxon>
        <taxon>Acanthomorphata</taxon>
        <taxon>Eupercaria</taxon>
        <taxon>Tetraodontiformes</taxon>
        <taxon>Tetradontoidea</taxon>
        <taxon>Tetraodontidae</taxon>
        <taxon>Takifugu</taxon>
    </lineage>
</organism>
<dbReference type="AlphaFoldDB" id="A0A5C6P8P1"/>
<accession>A0A5C6P8P1</accession>
<dbReference type="Proteomes" id="UP000324091">
    <property type="component" value="Chromosome 14"/>
</dbReference>
<dbReference type="EMBL" id="RHFK02000006">
    <property type="protein sequence ID" value="TWW75299.1"/>
    <property type="molecule type" value="Genomic_DNA"/>
</dbReference>
<comment type="caution">
    <text evidence="1">The sequence shown here is derived from an EMBL/GenBank/DDBJ whole genome shotgun (WGS) entry which is preliminary data.</text>
</comment>
<name>A0A5C6P8P1_9TELE</name>
<evidence type="ECO:0000313" key="1">
    <source>
        <dbReference type="EMBL" id="TWW75299.1"/>
    </source>
</evidence>
<protein>
    <submittedName>
        <fullName evidence="1">Uncharacterized protein</fullName>
    </submittedName>
</protein>
<proteinExistence type="predicted"/>
<gene>
    <name evidence="1" type="ORF">D4764_14G0013020</name>
</gene>
<reference evidence="1 2" key="1">
    <citation type="submission" date="2019-04" db="EMBL/GenBank/DDBJ databases">
        <title>Chromosome genome assembly for Takifugu flavidus.</title>
        <authorList>
            <person name="Xiao S."/>
        </authorList>
    </citation>
    <scope>NUCLEOTIDE SEQUENCE [LARGE SCALE GENOMIC DNA]</scope>
    <source>
        <strain evidence="1">HTHZ2018</strain>
        <tissue evidence="1">Muscle</tissue>
    </source>
</reference>
<keyword evidence="2" id="KW-1185">Reference proteome</keyword>
<evidence type="ECO:0000313" key="2">
    <source>
        <dbReference type="Proteomes" id="UP000324091"/>
    </source>
</evidence>
<sequence length="258" mass="29022">MILTGRTLCLPSPATVQELFLVARDASILPDISLDPVLTTFLSPDSSAALQHQYGFLRRSMSSEQQAAFTQNLTQRLGGSRRVTYGGVGVVALALSLIFDQVSQQIRGIDRTTGSPQRAEAQVIFGISSSSRIGWIIHRYLQLIPGLANDEEKMAETTEIFDELLNLELLDHYERMTTKKRMSTEAMQQCSAMGLLVIEPLRNVSHSVQHHQCESPAIQHALVSRIMDALDMEQNKHFFQYPEKVLYSLLRQEDDFEL</sequence>